<proteinExistence type="predicted"/>
<reference evidence="1" key="1">
    <citation type="journal article" date="2014" name="Int. J. Syst. Evol. Microbiol.">
        <title>Complete genome sequence of Corynebacterium casei LMG S-19264T (=DSM 44701T), isolated from a smear-ripened cheese.</title>
        <authorList>
            <consortium name="US DOE Joint Genome Institute (JGI-PGF)"/>
            <person name="Walter F."/>
            <person name="Albersmeier A."/>
            <person name="Kalinowski J."/>
            <person name="Ruckert C."/>
        </authorList>
    </citation>
    <scope>NUCLEOTIDE SEQUENCE</scope>
    <source>
        <strain evidence="1">CGMCC 1.14984</strain>
    </source>
</reference>
<dbReference type="EMBL" id="BMGZ01000001">
    <property type="protein sequence ID" value="GGH94437.1"/>
    <property type="molecule type" value="Genomic_DNA"/>
</dbReference>
<organism evidence="1 3">
    <name type="scientific">Aquisalinus luteolus</name>
    <dbReference type="NCBI Taxonomy" id="1566827"/>
    <lineage>
        <taxon>Bacteria</taxon>
        <taxon>Pseudomonadati</taxon>
        <taxon>Pseudomonadota</taxon>
        <taxon>Alphaproteobacteria</taxon>
        <taxon>Parvularculales</taxon>
        <taxon>Parvularculaceae</taxon>
        <taxon>Aquisalinus</taxon>
    </lineage>
</organism>
<dbReference type="Proteomes" id="UP000818603">
    <property type="component" value="Unassembled WGS sequence"/>
</dbReference>
<accession>A0A8J3EQD8</accession>
<name>A0A8J3EQD8_9PROT</name>
<gene>
    <name evidence="2" type="ORF">FF098_004280</name>
    <name evidence="1" type="ORF">GCM10011355_08620</name>
</gene>
<dbReference type="RefSeq" id="WP_155137856.1">
    <property type="nucleotide sequence ID" value="NZ_BMGZ01000001.1"/>
</dbReference>
<evidence type="ECO:0000313" key="2">
    <source>
        <dbReference type="EMBL" id="NHK27120.1"/>
    </source>
</evidence>
<evidence type="ECO:0000313" key="1">
    <source>
        <dbReference type="EMBL" id="GGH94437.1"/>
    </source>
</evidence>
<sequence>MVDIGIDKDEGLVYEGRGTNGRSVWPAPVITPATFVYASEGNLKAHELANEFGYRFREDSFDPVSRIRRGRFYSGGGQQPQEWTLRGYSEKSLGPDGSRLQEVGKRLDTFQSTAIWYKYIRERRELPLVLLGVDERYSVWSIVSVEFISTGEELVTLKARNSFGILPHIDESKIPEGFRARLNETLDRFIDEVHRASPISVIDRARDVAALALLAYFDLRKADARDLGDLAKRLEEERLVIAANSAHIIARLHARAKPSEQERRQLPAIREQDAEFAVQCVGAILCEIGFAEWR</sequence>
<dbReference type="EMBL" id="VCJR02000001">
    <property type="protein sequence ID" value="NHK27120.1"/>
    <property type="molecule type" value="Genomic_DNA"/>
</dbReference>
<keyword evidence="4" id="KW-1185">Reference proteome</keyword>
<comment type="caution">
    <text evidence="1">The sequence shown here is derived from an EMBL/GenBank/DDBJ whole genome shotgun (WGS) entry which is preliminary data.</text>
</comment>
<dbReference type="AlphaFoldDB" id="A0A8J3EQD8"/>
<dbReference type="Proteomes" id="UP000621856">
    <property type="component" value="Unassembled WGS sequence"/>
</dbReference>
<protein>
    <submittedName>
        <fullName evidence="1">Uncharacterized protein</fullName>
    </submittedName>
</protein>
<reference evidence="1" key="3">
    <citation type="submission" date="2020-09" db="EMBL/GenBank/DDBJ databases">
        <authorList>
            <person name="Sun Q."/>
            <person name="Zhou Y."/>
        </authorList>
    </citation>
    <scope>NUCLEOTIDE SEQUENCE</scope>
    <source>
        <strain evidence="1">CGMCC 1.14984</strain>
    </source>
</reference>
<evidence type="ECO:0000313" key="3">
    <source>
        <dbReference type="Proteomes" id="UP000621856"/>
    </source>
</evidence>
<evidence type="ECO:0000313" key="4">
    <source>
        <dbReference type="Proteomes" id="UP000818603"/>
    </source>
</evidence>
<reference evidence="2 4" key="2">
    <citation type="submission" date="2020-02" db="EMBL/GenBank/DDBJ databases">
        <title>Genome sequence of Parvularcula flava strain NH6-79.</title>
        <authorList>
            <person name="Abdul Karim M.H."/>
            <person name="Lam M.Q."/>
            <person name="Chen S.J."/>
            <person name="Yahya A."/>
            <person name="Shahir S."/>
            <person name="Shamsir M.S."/>
            <person name="Chong C.S."/>
        </authorList>
    </citation>
    <scope>NUCLEOTIDE SEQUENCE [LARGE SCALE GENOMIC DNA]</scope>
    <source>
        <strain evidence="2 4">NH6-79</strain>
    </source>
</reference>